<sequence>MFTGFLKFSCSVSVRCSGRTILCVWGHKFFSQQSSSAIGQVARTWLPQPIRRGSMLCCLCCPSP</sequence>
<protein>
    <submittedName>
        <fullName evidence="1">Uncharacterized protein</fullName>
    </submittedName>
</protein>
<reference evidence="1" key="2">
    <citation type="journal article" date="2015" name="Fish Shellfish Immunol.">
        <title>Early steps in the European eel (Anguilla anguilla)-Vibrio vulnificus interaction in the gills: Role of the RtxA13 toxin.</title>
        <authorList>
            <person name="Callol A."/>
            <person name="Pajuelo D."/>
            <person name="Ebbesson L."/>
            <person name="Teles M."/>
            <person name="MacKenzie S."/>
            <person name="Amaro C."/>
        </authorList>
    </citation>
    <scope>NUCLEOTIDE SEQUENCE</scope>
</reference>
<accession>A0A0E9WB77</accession>
<dbReference type="EMBL" id="GBXM01020918">
    <property type="protein sequence ID" value="JAH87659.1"/>
    <property type="molecule type" value="Transcribed_RNA"/>
</dbReference>
<reference evidence="1" key="1">
    <citation type="submission" date="2014-11" db="EMBL/GenBank/DDBJ databases">
        <authorList>
            <person name="Amaro Gonzalez C."/>
        </authorList>
    </citation>
    <scope>NUCLEOTIDE SEQUENCE</scope>
</reference>
<proteinExistence type="predicted"/>
<dbReference type="AlphaFoldDB" id="A0A0E9WB77"/>
<evidence type="ECO:0000313" key="1">
    <source>
        <dbReference type="EMBL" id="JAH87659.1"/>
    </source>
</evidence>
<name>A0A0E9WB77_ANGAN</name>
<organism evidence="1">
    <name type="scientific">Anguilla anguilla</name>
    <name type="common">European freshwater eel</name>
    <name type="synonym">Muraena anguilla</name>
    <dbReference type="NCBI Taxonomy" id="7936"/>
    <lineage>
        <taxon>Eukaryota</taxon>
        <taxon>Metazoa</taxon>
        <taxon>Chordata</taxon>
        <taxon>Craniata</taxon>
        <taxon>Vertebrata</taxon>
        <taxon>Euteleostomi</taxon>
        <taxon>Actinopterygii</taxon>
        <taxon>Neopterygii</taxon>
        <taxon>Teleostei</taxon>
        <taxon>Anguilliformes</taxon>
        <taxon>Anguillidae</taxon>
        <taxon>Anguilla</taxon>
    </lineage>
</organism>